<dbReference type="RefSeq" id="XP_030047886.1">
    <property type="nucleotide sequence ID" value="XM_030192026.1"/>
</dbReference>
<feature type="transmembrane region" description="Helical" evidence="8">
    <location>
        <begin position="273"/>
        <end position="292"/>
    </location>
</feature>
<keyword evidence="7" id="KW-0807">Transducer</keyword>
<feature type="transmembrane region" description="Helical" evidence="8">
    <location>
        <begin position="60"/>
        <end position="78"/>
    </location>
</feature>
<evidence type="ECO:0000256" key="1">
    <source>
        <dbReference type="ARBA" id="ARBA00004651"/>
    </source>
</evidence>
<sequence>MGRHNGTTVTEFTLLGLSDLPKLQPFLFVLFLCIYLITLAGNALIISVIKADRQLHTPMYYFLGNFSLVDICLSSVTVPRLLAQIISDRKSISFASCIAQLHFFILVGTLEDLLLGVMAFDRYMAICNPLRYPVVMSKRLCSLLVASCWIISSLHALIYSIMASRLPFCGSTIIHHFFCDIPPLLKLSCADTTTYELVIFTEGSLVVMSPCILIIVSYIYIISAILKVSSKEGRSKAFSTCISHLMVVILFYGTDMFTYFRPSSSYSLNYDRVVSVMYTIVTPMLNSFIYSLRNSDVKRAIQRAISRTLQ</sequence>
<evidence type="ECO:0000259" key="9">
    <source>
        <dbReference type="PROSITE" id="PS50262"/>
    </source>
</evidence>
<dbReference type="KEGG" id="muo:115461976"/>
<keyword evidence="3 8" id="KW-0812">Transmembrane</keyword>
<dbReference type="InterPro" id="IPR000276">
    <property type="entry name" value="GPCR_Rhodpsn"/>
</dbReference>
<keyword evidence="2" id="KW-0716">Sensory transduction</keyword>
<proteinExistence type="predicted"/>
<dbReference type="GO" id="GO:0004984">
    <property type="term" value="F:olfactory receptor activity"/>
    <property type="evidence" value="ECO:0007669"/>
    <property type="project" value="InterPro"/>
</dbReference>
<dbReference type="OrthoDB" id="9615015at2759"/>
<keyword evidence="5 8" id="KW-1133">Transmembrane helix</keyword>
<evidence type="ECO:0000313" key="10">
    <source>
        <dbReference type="Proteomes" id="UP000515156"/>
    </source>
</evidence>
<dbReference type="InterPro" id="IPR017452">
    <property type="entry name" value="GPCR_Rhodpsn_7TM"/>
</dbReference>
<dbReference type="PANTHER" id="PTHR48001">
    <property type="entry name" value="OLFACTORY RECEPTOR"/>
    <property type="match status" value="1"/>
</dbReference>
<feature type="domain" description="G-protein coupled receptors family 1 profile" evidence="9">
    <location>
        <begin position="41"/>
        <end position="290"/>
    </location>
</feature>
<dbReference type="GeneID" id="115461976"/>
<feature type="transmembrane region" description="Helical" evidence="8">
    <location>
        <begin position="140"/>
        <end position="162"/>
    </location>
</feature>
<name>A0A6P7X3D0_9AMPH</name>
<evidence type="ECO:0000256" key="7">
    <source>
        <dbReference type="ARBA" id="ARBA00023224"/>
    </source>
</evidence>
<dbReference type="PROSITE" id="PS50262">
    <property type="entry name" value="G_PROTEIN_RECEP_F1_2"/>
    <property type="match status" value="1"/>
</dbReference>
<reference evidence="11" key="1">
    <citation type="submission" date="2025-08" db="UniProtKB">
        <authorList>
            <consortium name="RefSeq"/>
        </authorList>
    </citation>
    <scope>IDENTIFICATION</scope>
</reference>
<keyword evidence="6 8" id="KW-0472">Membrane</keyword>
<evidence type="ECO:0000256" key="4">
    <source>
        <dbReference type="ARBA" id="ARBA00022725"/>
    </source>
</evidence>
<dbReference type="Gene3D" id="1.20.1070.10">
    <property type="entry name" value="Rhodopsin 7-helix transmembrane proteins"/>
    <property type="match status" value="1"/>
</dbReference>
<feature type="transmembrane region" description="Helical" evidence="8">
    <location>
        <begin position="98"/>
        <end position="120"/>
    </location>
</feature>
<evidence type="ECO:0000256" key="3">
    <source>
        <dbReference type="ARBA" id="ARBA00022692"/>
    </source>
</evidence>
<keyword evidence="4" id="KW-0552">Olfaction</keyword>
<accession>A0A6P7X3D0</accession>
<feature type="transmembrane region" description="Helical" evidence="8">
    <location>
        <begin position="237"/>
        <end position="253"/>
    </location>
</feature>
<dbReference type="Proteomes" id="UP000515156">
    <property type="component" value="Chromosome 2"/>
</dbReference>
<evidence type="ECO:0000313" key="11">
    <source>
        <dbReference type="RefSeq" id="XP_030047886.1"/>
    </source>
</evidence>
<dbReference type="AlphaFoldDB" id="A0A6P7X3D0"/>
<dbReference type="PRINTS" id="PR00237">
    <property type="entry name" value="GPCRRHODOPSN"/>
</dbReference>
<dbReference type="Pfam" id="PF13853">
    <property type="entry name" value="7tm_4"/>
    <property type="match status" value="1"/>
</dbReference>
<evidence type="ECO:0000256" key="6">
    <source>
        <dbReference type="ARBA" id="ARBA00023136"/>
    </source>
</evidence>
<dbReference type="InterPro" id="IPR000725">
    <property type="entry name" value="Olfact_rcpt"/>
</dbReference>
<dbReference type="CDD" id="cd13954">
    <property type="entry name" value="7tmA_OR"/>
    <property type="match status" value="1"/>
</dbReference>
<evidence type="ECO:0000256" key="8">
    <source>
        <dbReference type="SAM" id="Phobius"/>
    </source>
</evidence>
<keyword evidence="10" id="KW-1185">Reference proteome</keyword>
<dbReference type="GO" id="GO:0005886">
    <property type="term" value="C:plasma membrane"/>
    <property type="evidence" value="ECO:0007669"/>
    <property type="project" value="UniProtKB-SubCell"/>
</dbReference>
<dbReference type="GO" id="GO:0004930">
    <property type="term" value="F:G protein-coupled receptor activity"/>
    <property type="evidence" value="ECO:0007669"/>
    <property type="project" value="InterPro"/>
</dbReference>
<organism evidence="10 11">
    <name type="scientific">Microcaecilia unicolor</name>
    <dbReference type="NCBI Taxonomy" id="1415580"/>
    <lineage>
        <taxon>Eukaryota</taxon>
        <taxon>Metazoa</taxon>
        <taxon>Chordata</taxon>
        <taxon>Craniata</taxon>
        <taxon>Vertebrata</taxon>
        <taxon>Euteleostomi</taxon>
        <taxon>Amphibia</taxon>
        <taxon>Gymnophiona</taxon>
        <taxon>Siphonopidae</taxon>
        <taxon>Microcaecilia</taxon>
    </lineage>
</organism>
<dbReference type="SUPFAM" id="SSF81321">
    <property type="entry name" value="Family A G protein-coupled receptor-like"/>
    <property type="match status" value="1"/>
</dbReference>
<dbReference type="PRINTS" id="PR00245">
    <property type="entry name" value="OLFACTORYR"/>
</dbReference>
<feature type="transmembrane region" description="Helical" evidence="8">
    <location>
        <begin position="205"/>
        <end position="225"/>
    </location>
</feature>
<feature type="transmembrane region" description="Helical" evidence="8">
    <location>
        <begin position="26"/>
        <end position="48"/>
    </location>
</feature>
<dbReference type="FunFam" id="1.20.1070.10:FF:000001">
    <property type="entry name" value="Olfactory receptor"/>
    <property type="match status" value="1"/>
</dbReference>
<evidence type="ECO:0000256" key="2">
    <source>
        <dbReference type="ARBA" id="ARBA00022606"/>
    </source>
</evidence>
<evidence type="ECO:0000256" key="5">
    <source>
        <dbReference type="ARBA" id="ARBA00022989"/>
    </source>
</evidence>
<dbReference type="InParanoid" id="A0A6P7X3D0"/>
<gene>
    <name evidence="11" type="primary">LOC115461976</name>
</gene>
<protein>
    <submittedName>
        <fullName evidence="11">Olfactory receptor 5V1-like</fullName>
    </submittedName>
</protein>
<comment type="subcellular location">
    <subcellularLocation>
        <location evidence="1">Cell membrane</location>
        <topology evidence="1">Multi-pass membrane protein</topology>
    </subcellularLocation>
</comment>